<dbReference type="InterPro" id="IPR026349">
    <property type="entry name" value="CHP04255"/>
</dbReference>
<dbReference type="eggNOG" id="ENOG5030KZN">
    <property type="taxonomic scope" value="Bacteria"/>
</dbReference>
<dbReference type="HOGENOM" id="CLU_098524_0_0_3"/>
<dbReference type="STRING" id="56110.Oscil6304_2324"/>
<accession>K9THT0</accession>
<dbReference type="Proteomes" id="UP000010367">
    <property type="component" value="Chromosome"/>
</dbReference>
<evidence type="ECO:0008006" key="3">
    <source>
        <dbReference type="Google" id="ProtNLM"/>
    </source>
</evidence>
<reference evidence="1 2" key="1">
    <citation type="submission" date="2012-06" db="EMBL/GenBank/DDBJ databases">
        <title>Finished chromosome of genome of Oscillatoria acuminata PCC 6304.</title>
        <authorList>
            <consortium name="US DOE Joint Genome Institute"/>
            <person name="Gugger M."/>
            <person name="Coursin T."/>
            <person name="Rippka R."/>
            <person name="Tandeau De Marsac N."/>
            <person name="Huntemann M."/>
            <person name="Wei C.-L."/>
            <person name="Han J."/>
            <person name="Detter J.C."/>
            <person name="Han C."/>
            <person name="Tapia R."/>
            <person name="Davenport K."/>
            <person name="Daligault H."/>
            <person name="Erkkila T."/>
            <person name="Gu W."/>
            <person name="Munk A.C.C."/>
            <person name="Teshima H."/>
            <person name="Xu Y."/>
            <person name="Chain P."/>
            <person name="Chen A."/>
            <person name="Krypides N."/>
            <person name="Mavromatis K."/>
            <person name="Markowitz V."/>
            <person name="Szeto E."/>
            <person name="Ivanova N."/>
            <person name="Mikhailova N."/>
            <person name="Ovchinnikova G."/>
            <person name="Pagani I."/>
            <person name="Pati A."/>
            <person name="Goodwin L."/>
            <person name="Peters L."/>
            <person name="Pitluck S."/>
            <person name="Woyke T."/>
            <person name="Kerfeld C."/>
        </authorList>
    </citation>
    <scope>NUCLEOTIDE SEQUENCE [LARGE SCALE GENOMIC DNA]</scope>
    <source>
        <strain evidence="1 2">PCC 6304</strain>
    </source>
</reference>
<dbReference type="KEGG" id="oac:Oscil6304_2324"/>
<organism evidence="1 2">
    <name type="scientific">Oscillatoria acuminata PCC 6304</name>
    <dbReference type="NCBI Taxonomy" id="56110"/>
    <lineage>
        <taxon>Bacteria</taxon>
        <taxon>Bacillati</taxon>
        <taxon>Cyanobacteriota</taxon>
        <taxon>Cyanophyceae</taxon>
        <taxon>Oscillatoriophycideae</taxon>
        <taxon>Oscillatoriales</taxon>
        <taxon>Oscillatoriaceae</taxon>
        <taxon>Oscillatoria</taxon>
    </lineage>
</organism>
<gene>
    <name evidence="1" type="ORF">Oscil6304_2324</name>
</gene>
<keyword evidence="2" id="KW-1185">Reference proteome</keyword>
<sequence length="245" mass="28748">MQKTRHYSRSPITQAVIDLQIELSNDVTVEHLSDLHLQVQADYPQCQNLLVFQGQIMGVTKVEETASQSLMGYGFFSRDRKQIVQARRDGFSFTRLAPYERWENFRDEAQRLWRIYRSLTTPNRLTRLSLRYINRLDLPLPFEDFKEYLRTVPEVSFDLPQALSGYFLQLQIPYPELTGILVLNQAIIPPPKAEVVSVLVDIDLVREEDIPNDEIQLWELIEQYHAQSIQIFESCITDRSRELMI</sequence>
<dbReference type="RefSeq" id="WP_015148595.1">
    <property type="nucleotide sequence ID" value="NC_019693.1"/>
</dbReference>
<dbReference type="EMBL" id="CP003607">
    <property type="protein sequence ID" value="AFY81953.1"/>
    <property type="molecule type" value="Genomic_DNA"/>
</dbReference>
<dbReference type="AlphaFoldDB" id="K9THT0"/>
<protein>
    <recommendedName>
        <fullName evidence="3">TIGR04255 family protein</fullName>
    </recommendedName>
</protein>
<dbReference type="InParanoid" id="K9THT0"/>
<dbReference type="NCBIfam" id="TIGR04255">
    <property type="entry name" value="sporadTIGR04255"/>
    <property type="match status" value="1"/>
</dbReference>
<proteinExistence type="predicted"/>
<dbReference type="OrthoDB" id="1550932at2"/>
<evidence type="ECO:0000313" key="2">
    <source>
        <dbReference type="Proteomes" id="UP000010367"/>
    </source>
</evidence>
<name>K9THT0_9CYAN</name>
<evidence type="ECO:0000313" key="1">
    <source>
        <dbReference type="EMBL" id="AFY81953.1"/>
    </source>
</evidence>